<evidence type="ECO:0000256" key="10">
    <source>
        <dbReference type="ARBA" id="ARBA00023310"/>
    </source>
</evidence>
<feature type="region of interest" description="Disordered" evidence="12">
    <location>
        <begin position="119"/>
        <end position="138"/>
    </location>
</feature>
<keyword evidence="9" id="KW-0472">Membrane</keyword>
<dbReference type="InterPro" id="IPR008386">
    <property type="entry name" value="ATP_synth_F0_esu_mt"/>
</dbReference>
<dbReference type="EMBL" id="KB726996">
    <property type="protein sequence ID" value="EMT61811.1"/>
    <property type="molecule type" value="Genomic_DNA"/>
</dbReference>
<keyword evidence="3 11" id="KW-0813">Transport</keyword>
<proteinExistence type="inferred from homology"/>
<dbReference type="Proteomes" id="UP000016929">
    <property type="component" value="Unassembled WGS sequence"/>
</dbReference>
<keyword evidence="14" id="KW-1185">Reference proteome</keyword>
<dbReference type="Pfam" id="PF05680">
    <property type="entry name" value="ATP-synt_E"/>
    <property type="match status" value="1"/>
</dbReference>
<keyword evidence="6 11" id="KW-0999">Mitochondrion inner membrane</keyword>
<evidence type="ECO:0000313" key="13">
    <source>
        <dbReference type="EMBL" id="EMT61811.1"/>
    </source>
</evidence>
<evidence type="ECO:0000256" key="1">
    <source>
        <dbReference type="ARBA" id="ARBA00004273"/>
    </source>
</evidence>
<dbReference type="GO" id="GO:0005743">
    <property type="term" value="C:mitochondrial inner membrane"/>
    <property type="evidence" value="ECO:0007669"/>
    <property type="project" value="UniProtKB-SubCell"/>
</dbReference>
<evidence type="ECO:0000256" key="4">
    <source>
        <dbReference type="ARBA" id="ARBA00022547"/>
    </source>
</evidence>
<evidence type="ECO:0000256" key="3">
    <source>
        <dbReference type="ARBA" id="ARBA00022448"/>
    </source>
</evidence>
<evidence type="ECO:0000313" key="14">
    <source>
        <dbReference type="Proteomes" id="UP000016929"/>
    </source>
</evidence>
<keyword evidence="5 11" id="KW-0375">Hydrogen ion transport</keyword>
<evidence type="ECO:0000256" key="8">
    <source>
        <dbReference type="ARBA" id="ARBA00023128"/>
    </source>
</evidence>
<evidence type="ECO:0000256" key="2">
    <source>
        <dbReference type="ARBA" id="ARBA00007333"/>
    </source>
</evidence>
<protein>
    <recommendedName>
        <fullName evidence="11">ATP synthase F(0) complex subunit e, mitochondrial</fullName>
    </recommendedName>
</protein>
<reference evidence="14" key="1">
    <citation type="submission" date="2012-09" db="EMBL/GenBank/DDBJ databases">
        <title>Genome sequencing and comparative transcriptomics of race 1 and race 4 of banana pathogen: Fusarium oxysporum f. sp. cubense.</title>
        <authorList>
            <person name="Fang X."/>
            <person name="Huang J."/>
        </authorList>
    </citation>
    <scope>NUCLEOTIDE SEQUENCE [LARGE SCALE GENOMIC DNA]</scope>
    <source>
        <strain evidence="14">race 4</strain>
    </source>
</reference>
<keyword evidence="4 11" id="KW-0138">CF(0)</keyword>
<dbReference type="GO" id="GO:0015078">
    <property type="term" value="F:proton transmembrane transporter activity"/>
    <property type="evidence" value="ECO:0007669"/>
    <property type="project" value="InterPro"/>
</dbReference>
<dbReference type="GO" id="GO:0045259">
    <property type="term" value="C:proton-transporting ATP synthase complex"/>
    <property type="evidence" value="ECO:0007669"/>
    <property type="project" value="UniProtKB-UniRule"/>
</dbReference>
<name>N1R9K2_FUSC4</name>
<evidence type="ECO:0000256" key="9">
    <source>
        <dbReference type="ARBA" id="ARBA00023136"/>
    </source>
</evidence>
<reference evidence="14" key="2">
    <citation type="journal article" date="2014" name="PLoS ONE">
        <title>Genome and Transcriptome Analysis of the Fungal Pathogen Fusarium oxysporum f. sp. cubense Causing Banana Vascular Wilt Disease.</title>
        <authorList>
            <person name="Guo L."/>
            <person name="Han L."/>
            <person name="Yang L."/>
            <person name="Zeng H."/>
            <person name="Fan D."/>
            <person name="Zhu Y."/>
            <person name="Feng Y."/>
            <person name="Wang G."/>
            <person name="Peng C."/>
            <person name="Jiang X."/>
            <person name="Zhou D."/>
            <person name="Ni P."/>
            <person name="Liang C."/>
            <person name="Liu L."/>
            <person name="Wang J."/>
            <person name="Mao C."/>
            <person name="Fang X."/>
            <person name="Peng M."/>
            <person name="Huang J."/>
        </authorList>
    </citation>
    <scope>NUCLEOTIDE SEQUENCE [LARGE SCALE GENOMIC DNA]</scope>
    <source>
        <strain evidence="14">race 4</strain>
    </source>
</reference>
<evidence type="ECO:0000256" key="6">
    <source>
        <dbReference type="ARBA" id="ARBA00022792"/>
    </source>
</evidence>
<comment type="subunit">
    <text evidence="11">F-type ATPases have 2 components, CF(1) - the catalytic core - and CF(0) - the membrane proton channel. CF(1) and CF(0) have multiple subunits.</text>
</comment>
<comment type="similarity">
    <text evidence="2 11">Belongs to the ATPase e subunit family.</text>
</comment>
<keyword evidence="10 11" id="KW-0066">ATP synthesis</keyword>
<dbReference type="GO" id="GO:0015986">
    <property type="term" value="P:proton motive force-driven ATP synthesis"/>
    <property type="evidence" value="ECO:0007669"/>
    <property type="project" value="InterPro"/>
</dbReference>
<dbReference type="STRING" id="1229665.N1R9K2"/>
<evidence type="ECO:0000256" key="12">
    <source>
        <dbReference type="SAM" id="MobiDB-lite"/>
    </source>
</evidence>
<evidence type="ECO:0000256" key="7">
    <source>
        <dbReference type="ARBA" id="ARBA00023065"/>
    </source>
</evidence>
<evidence type="ECO:0000256" key="5">
    <source>
        <dbReference type="ARBA" id="ARBA00022781"/>
    </source>
</evidence>
<comment type="subcellular location">
    <subcellularLocation>
        <location evidence="1 11">Mitochondrion inner membrane</location>
    </subcellularLocation>
</comment>
<keyword evidence="7 11" id="KW-0406">Ion transport</keyword>
<organism evidence="13 14">
    <name type="scientific">Fusarium oxysporum f. sp. cubense (strain race 4)</name>
    <name type="common">Panama disease fungus</name>
    <dbReference type="NCBI Taxonomy" id="2502994"/>
    <lineage>
        <taxon>Eukaryota</taxon>
        <taxon>Fungi</taxon>
        <taxon>Dikarya</taxon>
        <taxon>Ascomycota</taxon>
        <taxon>Pezizomycotina</taxon>
        <taxon>Sordariomycetes</taxon>
        <taxon>Hypocreomycetidae</taxon>
        <taxon>Hypocreales</taxon>
        <taxon>Nectriaceae</taxon>
        <taxon>Fusarium</taxon>
        <taxon>Fusarium oxysporum species complex</taxon>
    </lineage>
</organism>
<gene>
    <name evidence="13" type="ORF">FOC4_g10014881</name>
</gene>
<comment type="function">
    <text evidence="11">Subunit e, of the mitochondrial membrane ATP synthase complex (F(1)F(0) ATP synthase or Complex V) that produces ATP from ADP in the presence of a proton gradient across the membrane which is generated by electron transport complexes of the respiratory chain. ATP synthase complex consist of a soluble F(1) head domain - the catalytic core - and a membrane F(1) domain - the membrane proton channel. These two domains are linked by a central stalk rotating inside the F(1) region and a stationary peripheral stalk. During catalysis, ATP synthesis in the catalytic domain of F(1) is coupled via a rotary mechanism of the central stalk subunits to proton translocation. In vivo, can only synthesize ATP although its ATP hydrolase activity can be activated artificially in vitro. Part of the complex F(0) domain.</text>
</comment>
<accession>N1R9K2</accession>
<dbReference type="OrthoDB" id="2125027at2759"/>
<keyword evidence="8 11" id="KW-0496">Mitochondrion</keyword>
<evidence type="ECO:0000256" key="11">
    <source>
        <dbReference type="RuleBase" id="RU367005"/>
    </source>
</evidence>
<dbReference type="HOGENOM" id="CLU_1704279_0_0_1"/>
<sequence length="154" mass="17560">MWWLYLVRAPSRQRLALFGSEWKNCDFSRRLFNSSPQADASNPLEPLRLGPLTSHCRPPTIVNTDPFALRPVLRWSALGLGIFYGFTHQRAITASQKAEHAQHEYEKKEKLIQQAKAEFAKKNNPTSGDSVITDPSDPKFDLEKLLLKVQKESP</sequence>
<dbReference type="AlphaFoldDB" id="N1R9K2"/>